<feature type="signal peptide" evidence="1">
    <location>
        <begin position="1"/>
        <end position="22"/>
    </location>
</feature>
<dbReference type="EMBL" id="OY731400">
    <property type="protein sequence ID" value="CAJ1940788.1"/>
    <property type="molecule type" value="Genomic_DNA"/>
</dbReference>
<dbReference type="AlphaFoldDB" id="A0AA86SA67"/>
<proteinExistence type="predicted"/>
<evidence type="ECO:0000313" key="3">
    <source>
        <dbReference type="Proteomes" id="UP001189624"/>
    </source>
</evidence>
<gene>
    <name evidence="2" type="ORF">AYBTSS11_LOCUS9907</name>
</gene>
<dbReference type="Pfam" id="PF13668">
    <property type="entry name" value="Ferritin_2"/>
    <property type="match status" value="1"/>
</dbReference>
<sequence>MTLGSLSFLLLLLLLHTPRSYSSEINERQGSSPKSDADLVEYPLDLAFLVAEFCLMGATGRGLDAFAPGLAQGGPPPVGGKMANLDPLTRNLSLQYGFIAVGHLRAIKRAVKGYPRPLLNISKDLFAETLDHFFGQPLHPPFDPYANSMNYRIACYIVTLVAPSAYAGIIPKLQNTTSKELVAGLLGVASGIETSNRAYLFEHQEWLVAPYTISVAEFTDRISEGANKLGKAGSKSEGIVVPPSQGAEGRVAGNVIEADKDSLTNGRDPEETLRIVYGSGDERVPGGFYPKGGNSRIAKHYLDSMP</sequence>
<dbReference type="PANTHER" id="PTHR31694:SF12">
    <property type="entry name" value="DESICCATION-LIKE PROTEIN"/>
    <property type="match status" value="1"/>
</dbReference>
<organism evidence="2 3">
    <name type="scientific">Sphenostylis stenocarpa</name>
    <dbReference type="NCBI Taxonomy" id="92480"/>
    <lineage>
        <taxon>Eukaryota</taxon>
        <taxon>Viridiplantae</taxon>
        <taxon>Streptophyta</taxon>
        <taxon>Embryophyta</taxon>
        <taxon>Tracheophyta</taxon>
        <taxon>Spermatophyta</taxon>
        <taxon>Magnoliopsida</taxon>
        <taxon>eudicotyledons</taxon>
        <taxon>Gunneridae</taxon>
        <taxon>Pentapetalae</taxon>
        <taxon>rosids</taxon>
        <taxon>fabids</taxon>
        <taxon>Fabales</taxon>
        <taxon>Fabaceae</taxon>
        <taxon>Papilionoideae</taxon>
        <taxon>50 kb inversion clade</taxon>
        <taxon>NPAAA clade</taxon>
        <taxon>indigoferoid/millettioid clade</taxon>
        <taxon>Phaseoleae</taxon>
        <taxon>Sphenostylis</taxon>
    </lineage>
</organism>
<keyword evidence="1" id="KW-0732">Signal</keyword>
<keyword evidence="3" id="KW-1185">Reference proteome</keyword>
<reference evidence="2" key="1">
    <citation type="submission" date="2023-10" db="EMBL/GenBank/DDBJ databases">
        <authorList>
            <person name="Domelevo Entfellner J.-B."/>
        </authorList>
    </citation>
    <scope>NUCLEOTIDE SEQUENCE</scope>
</reference>
<feature type="chain" id="PRO_5041656196" description="Desiccation-related protein PCC13-62" evidence="1">
    <location>
        <begin position="23"/>
        <end position="306"/>
    </location>
</feature>
<protein>
    <recommendedName>
        <fullName evidence="4">Desiccation-related protein PCC13-62</fullName>
    </recommendedName>
</protein>
<evidence type="ECO:0000256" key="1">
    <source>
        <dbReference type="SAM" id="SignalP"/>
    </source>
</evidence>
<accession>A0AA86SA67</accession>
<evidence type="ECO:0008006" key="4">
    <source>
        <dbReference type="Google" id="ProtNLM"/>
    </source>
</evidence>
<name>A0AA86SA67_9FABA</name>
<dbReference type="InterPro" id="IPR052965">
    <property type="entry name" value="Pigment-catalase-like"/>
</dbReference>
<dbReference type="Proteomes" id="UP001189624">
    <property type="component" value="Chromosome 3"/>
</dbReference>
<dbReference type="Gramene" id="rna-AYBTSS11_LOCUS9907">
    <property type="protein sequence ID" value="CAJ1940788.1"/>
    <property type="gene ID" value="gene-AYBTSS11_LOCUS9907"/>
</dbReference>
<dbReference type="PANTHER" id="PTHR31694">
    <property type="entry name" value="DESICCATION-LIKE PROTEIN"/>
    <property type="match status" value="1"/>
</dbReference>
<evidence type="ECO:0000313" key="2">
    <source>
        <dbReference type="EMBL" id="CAJ1940788.1"/>
    </source>
</evidence>